<dbReference type="RefSeq" id="WP_126672436.1">
    <property type="nucleotide sequence ID" value="NZ_RYZR01000003.1"/>
</dbReference>
<dbReference type="Proteomes" id="UP000267077">
    <property type="component" value="Unassembled WGS sequence"/>
</dbReference>
<dbReference type="EMBL" id="RYZR01000003">
    <property type="protein sequence ID" value="RUL65804.1"/>
    <property type="molecule type" value="Genomic_DNA"/>
</dbReference>
<keyword evidence="2" id="KW-1185">Reference proteome</keyword>
<organism evidence="1 2">
    <name type="scientific">Dyella dinghuensis</name>
    <dbReference type="NCBI Taxonomy" id="1920169"/>
    <lineage>
        <taxon>Bacteria</taxon>
        <taxon>Pseudomonadati</taxon>
        <taxon>Pseudomonadota</taxon>
        <taxon>Gammaproteobacteria</taxon>
        <taxon>Lysobacterales</taxon>
        <taxon>Rhodanobacteraceae</taxon>
        <taxon>Dyella</taxon>
    </lineage>
</organism>
<proteinExistence type="predicted"/>
<name>A0A432LV00_9GAMM</name>
<dbReference type="OrthoDB" id="8755366at2"/>
<sequence>MEDQRPYELVPLQRLLRTLDEETRLDLEAMPRFIRWFDHERLSSFGGLTARQLVQDGRENDVARYLATVLKGFIG</sequence>
<evidence type="ECO:0000313" key="1">
    <source>
        <dbReference type="EMBL" id="RUL65804.1"/>
    </source>
</evidence>
<dbReference type="AlphaFoldDB" id="A0A432LV00"/>
<protein>
    <recommendedName>
        <fullName evidence="3">DUF2384 domain-containing protein</fullName>
    </recommendedName>
</protein>
<reference evidence="1 2" key="1">
    <citation type="submission" date="2018-12" db="EMBL/GenBank/DDBJ databases">
        <title>Dyella dinghuensis sp. nov. DHOA06 and Dyella choica sp. nov. 4M-K27, isolated from forest soil.</title>
        <authorList>
            <person name="Qiu L.-H."/>
            <person name="Gao Z.-H."/>
        </authorList>
    </citation>
    <scope>NUCLEOTIDE SEQUENCE [LARGE SCALE GENOMIC DNA]</scope>
    <source>
        <strain evidence="1 2">DHOA06</strain>
    </source>
</reference>
<evidence type="ECO:0000313" key="2">
    <source>
        <dbReference type="Proteomes" id="UP000267077"/>
    </source>
</evidence>
<comment type="caution">
    <text evidence="1">The sequence shown here is derived from an EMBL/GenBank/DDBJ whole genome shotgun (WGS) entry which is preliminary data.</text>
</comment>
<accession>A0A432LV00</accession>
<gene>
    <name evidence="1" type="ORF">EKH79_03575</name>
</gene>
<evidence type="ECO:0008006" key="3">
    <source>
        <dbReference type="Google" id="ProtNLM"/>
    </source>
</evidence>